<evidence type="ECO:0000256" key="1">
    <source>
        <dbReference type="SAM" id="Phobius"/>
    </source>
</evidence>
<reference evidence="4" key="1">
    <citation type="journal article" date="2019" name="Int. J. Syst. Evol. Microbiol.">
        <title>The Global Catalogue of Microorganisms (GCM) 10K type strain sequencing project: providing services to taxonomists for standard genome sequencing and annotation.</title>
        <authorList>
            <consortium name="The Broad Institute Genomics Platform"/>
            <consortium name="The Broad Institute Genome Sequencing Center for Infectious Disease"/>
            <person name="Wu L."/>
            <person name="Ma J."/>
        </authorList>
    </citation>
    <scope>NUCLEOTIDE SEQUENCE [LARGE SCALE GENOMIC DNA]</scope>
    <source>
        <strain evidence="4">CGMCC 1.12151</strain>
    </source>
</reference>
<dbReference type="EMBL" id="JBHSGL010000015">
    <property type="protein sequence ID" value="MFC4714245.1"/>
    <property type="molecule type" value="Genomic_DNA"/>
</dbReference>
<evidence type="ECO:0000313" key="3">
    <source>
        <dbReference type="EMBL" id="MFC4714245.1"/>
    </source>
</evidence>
<proteinExistence type="predicted"/>
<accession>A0ABV9MHE7</accession>
<feature type="domain" description="DUF4097" evidence="2">
    <location>
        <begin position="46"/>
        <end position="252"/>
    </location>
</feature>
<dbReference type="Gene3D" id="2.160.20.120">
    <property type="match status" value="1"/>
</dbReference>
<dbReference type="PANTHER" id="PTHR34094:SF1">
    <property type="entry name" value="PROTEIN FAM185A"/>
    <property type="match status" value="1"/>
</dbReference>
<evidence type="ECO:0000313" key="4">
    <source>
        <dbReference type="Proteomes" id="UP001595932"/>
    </source>
</evidence>
<protein>
    <submittedName>
        <fullName evidence="3">DUF4097 family beta strand repeat-containing protein</fullName>
    </submittedName>
</protein>
<feature type="transmembrane region" description="Helical" evidence="1">
    <location>
        <begin position="7"/>
        <end position="27"/>
    </location>
</feature>
<keyword evidence="1" id="KW-0472">Membrane</keyword>
<name>A0ABV9MHE7_9BACL</name>
<gene>
    <name evidence="3" type="ORF">ACFO5U_15450</name>
</gene>
<dbReference type="RefSeq" id="WP_377279970.1">
    <property type="nucleotide sequence ID" value="NZ_JBHSGL010000015.1"/>
</dbReference>
<dbReference type="InterPro" id="IPR025164">
    <property type="entry name" value="Toastrack_DUF4097"/>
</dbReference>
<keyword evidence="1" id="KW-0812">Transmembrane</keyword>
<dbReference type="PANTHER" id="PTHR34094">
    <property type="match status" value="1"/>
</dbReference>
<comment type="caution">
    <text evidence="3">The sequence shown here is derived from an EMBL/GenBank/DDBJ whole genome shotgun (WGS) entry which is preliminary data.</text>
</comment>
<keyword evidence="4" id="KW-1185">Reference proteome</keyword>
<dbReference type="Proteomes" id="UP001595932">
    <property type="component" value="Unassembled WGS sequence"/>
</dbReference>
<evidence type="ECO:0000259" key="2">
    <source>
        <dbReference type="Pfam" id="PF13349"/>
    </source>
</evidence>
<sequence>MKTLVKVLIIIAAIILVGVIIVLVISYNSDPARQEVLEEQTFDGQIEDMEITVENARVDLVPSEDDTARLVLSGNSDDFTLTTDLSGGRLIVDVKDRSQFLNFDFNRTYSLQVSVPENGLDSLTVESDNGTIQARDIEAAELSLEANNGRIDLESVNSETVNVETDNGAVDITEMEANMAIRSSNGRIIFNNVSGELQARANNGRIELSTETLDFPVNFETNNGRIEIRTDSEPSNARIRARVDNGSINVYGRENEESVFGDGNVLIHLESNNGRIVVE</sequence>
<dbReference type="Pfam" id="PF13349">
    <property type="entry name" value="DUF4097"/>
    <property type="match status" value="1"/>
</dbReference>
<organism evidence="3 4">
    <name type="scientific">Planococcus dechangensis</name>
    <dbReference type="NCBI Taxonomy" id="1176255"/>
    <lineage>
        <taxon>Bacteria</taxon>
        <taxon>Bacillati</taxon>
        <taxon>Bacillota</taxon>
        <taxon>Bacilli</taxon>
        <taxon>Bacillales</taxon>
        <taxon>Caryophanaceae</taxon>
        <taxon>Planococcus</taxon>
    </lineage>
</organism>
<keyword evidence="1" id="KW-1133">Transmembrane helix</keyword>